<feature type="transmembrane region" description="Helical" evidence="2">
    <location>
        <begin position="272"/>
        <end position="293"/>
    </location>
</feature>
<comment type="caution">
    <text evidence="3">The sequence shown here is derived from an EMBL/GenBank/DDBJ whole genome shotgun (WGS) entry which is preliminary data.</text>
</comment>
<evidence type="ECO:0000313" key="4">
    <source>
        <dbReference type="Proteomes" id="UP000620124"/>
    </source>
</evidence>
<keyword evidence="2" id="KW-0812">Transmembrane</keyword>
<keyword evidence="2" id="KW-1133">Transmembrane helix</keyword>
<proteinExistence type="predicted"/>
<dbReference type="AlphaFoldDB" id="A0A8H6Y0F3"/>
<gene>
    <name evidence="3" type="ORF">MVEN_01313500</name>
</gene>
<feature type="region of interest" description="Disordered" evidence="1">
    <location>
        <begin position="123"/>
        <end position="146"/>
    </location>
</feature>
<evidence type="ECO:0000256" key="2">
    <source>
        <dbReference type="SAM" id="Phobius"/>
    </source>
</evidence>
<reference evidence="3" key="1">
    <citation type="submission" date="2020-05" db="EMBL/GenBank/DDBJ databases">
        <title>Mycena genomes resolve the evolution of fungal bioluminescence.</title>
        <authorList>
            <person name="Tsai I.J."/>
        </authorList>
    </citation>
    <scope>NUCLEOTIDE SEQUENCE</scope>
    <source>
        <strain evidence="3">CCC161011</strain>
    </source>
</reference>
<feature type="transmembrane region" description="Helical" evidence="2">
    <location>
        <begin position="305"/>
        <end position="327"/>
    </location>
</feature>
<evidence type="ECO:0000256" key="1">
    <source>
        <dbReference type="SAM" id="MobiDB-lite"/>
    </source>
</evidence>
<keyword evidence="2" id="KW-0472">Membrane</keyword>
<dbReference type="EMBL" id="JACAZI010000010">
    <property type="protein sequence ID" value="KAF7350114.1"/>
    <property type="molecule type" value="Genomic_DNA"/>
</dbReference>
<organism evidence="3 4">
    <name type="scientific">Mycena venus</name>
    <dbReference type="NCBI Taxonomy" id="2733690"/>
    <lineage>
        <taxon>Eukaryota</taxon>
        <taxon>Fungi</taxon>
        <taxon>Dikarya</taxon>
        <taxon>Basidiomycota</taxon>
        <taxon>Agaricomycotina</taxon>
        <taxon>Agaricomycetes</taxon>
        <taxon>Agaricomycetidae</taxon>
        <taxon>Agaricales</taxon>
        <taxon>Marasmiineae</taxon>
        <taxon>Mycenaceae</taxon>
        <taxon>Mycena</taxon>
    </lineage>
</organism>
<dbReference type="OrthoDB" id="2966667at2759"/>
<name>A0A8H6Y0F3_9AGAR</name>
<protein>
    <submittedName>
        <fullName evidence="3">Uncharacterized protein</fullName>
    </submittedName>
</protein>
<accession>A0A8H6Y0F3</accession>
<sequence>MSLHYRQNNIPLGPMTSKEFSQWINGASESIQNSIITDLSWWAQRDTVLHHQFLLLRFEHLEPGGSMQFYEVRLERAGKVITSLAGQALDTVIVSIPPPVVDPEFFKGHKLLLALLTHPEIVPSPHHNPGQNPRSTGDAGPPTTNREPEEIFHYDAFVDFLDHKWRGPSATLRDLGRYLPAIVQQNSRYSLASTNCFWFSRLITHTIALRHYSFPHLAISIEPSKYVIPRTADIFDIGTADWRKHDPSSISLLFRYLHYEEWQNGILMYRRLIIIIFSVFPIATCTGVPYVLYRGSDRTEEWRKVILVVLMGPLLLFLVTGVVILIVRQVVAGLTSSTIRRKTDGVMRALDREFTAPPQAARGDYVPLPIPLVRVRDEVRHIRLARGGNSTYHMEVARGPRSLPTLWENEHQIFAEKRQDYEESWRLLFLRAARRTRRDGSC</sequence>
<dbReference type="Proteomes" id="UP000620124">
    <property type="component" value="Unassembled WGS sequence"/>
</dbReference>
<evidence type="ECO:0000313" key="3">
    <source>
        <dbReference type="EMBL" id="KAF7350114.1"/>
    </source>
</evidence>
<keyword evidence="4" id="KW-1185">Reference proteome</keyword>